<evidence type="ECO:0000259" key="2">
    <source>
        <dbReference type="Pfam" id="PF02729"/>
    </source>
</evidence>
<dbReference type="Pfam" id="PF02729">
    <property type="entry name" value="OTCace_N"/>
    <property type="match status" value="1"/>
</dbReference>
<dbReference type="InterPro" id="IPR036901">
    <property type="entry name" value="Asp/Orn_carbamoylTrfase_sf"/>
</dbReference>
<dbReference type="Gene3D" id="3.40.50.1370">
    <property type="entry name" value="Aspartate/ornithine carbamoyltransferase"/>
    <property type="match status" value="1"/>
</dbReference>
<dbReference type="GO" id="GO:0016743">
    <property type="term" value="F:carboxyl- or carbamoyltransferase activity"/>
    <property type="evidence" value="ECO:0007669"/>
    <property type="project" value="InterPro"/>
</dbReference>
<accession>A0A7Y6NSF7</accession>
<gene>
    <name evidence="3" type="ORF">HQN59_22415</name>
</gene>
<dbReference type="Proteomes" id="UP000529637">
    <property type="component" value="Unassembled WGS sequence"/>
</dbReference>
<dbReference type="SUPFAM" id="SSF53671">
    <property type="entry name" value="Aspartate/ornithine carbamoyltransferase"/>
    <property type="match status" value="1"/>
</dbReference>
<keyword evidence="1 3" id="KW-0808">Transferase</keyword>
<feature type="domain" description="Aspartate/ornithine carbamoyltransferase carbamoyl-P binding" evidence="2">
    <location>
        <begin position="14"/>
        <end position="144"/>
    </location>
</feature>
<dbReference type="RefSeq" id="WP_176071348.1">
    <property type="nucleotide sequence ID" value="NZ_JABWMJ010000013.1"/>
</dbReference>
<dbReference type="AlphaFoldDB" id="A0A7Y6NSF7"/>
<reference evidence="3 4" key="1">
    <citation type="submission" date="2020-06" db="EMBL/GenBank/DDBJ databases">
        <title>Schlegella sp. ID0723 isolated from air conditioner.</title>
        <authorList>
            <person name="Kim D.Y."/>
            <person name="Kim D.-U."/>
        </authorList>
    </citation>
    <scope>NUCLEOTIDE SEQUENCE [LARGE SCALE GENOMIC DNA]</scope>
    <source>
        <strain evidence="3 4">ID0723</strain>
    </source>
</reference>
<evidence type="ECO:0000256" key="1">
    <source>
        <dbReference type="ARBA" id="ARBA00022679"/>
    </source>
</evidence>
<protein>
    <submittedName>
        <fullName evidence="3">Ornithine carbamoyltransferase</fullName>
    </submittedName>
</protein>
<proteinExistence type="predicted"/>
<dbReference type="GO" id="GO:0006520">
    <property type="term" value="P:amino acid metabolic process"/>
    <property type="evidence" value="ECO:0007669"/>
    <property type="project" value="InterPro"/>
</dbReference>
<keyword evidence="4" id="KW-1185">Reference proteome</keyword>
<evidence type="ECO:0000313" key="3">
    <source>
        <dbReference type="EMBL" id="NUZ08506.1"/>
    </source>
</evidence>
<sequence length="167" mass="17763">MQLPLKPSGALPFDPITPRELTALLAEANALQAAAGAGKLDALLRGKNFGLLCESMEDADVAFFRLAAVELGAHVACIRTRLSELSTPQEVQRTARMLGRLYDGVECQGMTPALIRQVRAEAGVPVYDGIASQDHPTARLADSLSGTASPADRRRLVLQAVLLNTTT</sequence>
<dbReference type="InterPro" id="IPR006132">
    <property type="entry name" value="Asp/Orn_carbamoyltranf_P-bd"/>
</dbReference>
<organism evidence="3 4">
    <name type="scientific">Piscinibacter koreensis</name>
    <dbReference type="NCBI Taxonomy" id="2742824"/>
    <lineage>
        <taxon>Bacteria</taxon>
        <taxon>Pseudomonadati</taxon>
        <taxon>Pseudomonadota</taxon>
        <taxon>Betaproteobacteria</taxon>
        <taxon>Burkholderiales</taxon>
        <taxon>Sphaerotilaceae</taxon>
        <taxon>Piscinibacter</taxon>
    </lineage>
</organism>
<evidence type="ECO:0000313" key="4">
    <source>
        <dbReference type="Proteomes" id="UP000529637"/>
    </source>
</evidence>
<name>A0A7Y6NSF7_9BURK</name>
<dbReference type="GO" id="GO:0016597">
    <property type="term" value="F:amino acid binding"/>
    <property type="evidence" value="ECO:0007669"/>
    <property type="project" value="InterPro"/>
</dbReference>
<comment type="caution">
    <text evidence="3">The sequence shown here is derived from an EMBL/GenBank/DDBJ whole genome shotgun (WGS) entry which is preliminary data.</text>
</comment>
<dbReference type="EMBL" id="JABWMJ010000013">
    <property type="protein sequence ID" value="NUZ08506.1"/>
    <property type="molecule type" value="Genomic_DNA"/>
</dbReference>